<dbReference type="AlphaFoldDB" id="A0A392RY56"/>
<evidence type="ECO:0000313" key="2">
    <source>
        <dbReference type="EMBL" id="MCI41553.1"/>
    </source>
</evidence>
<keyword evidence="3" id="KW-1185">Reference proteome</keyword>
<accession>A0A392RY56</accession>
<reference evidence="2 3" key="1">
    <citation type="journal article" date="2018" name="Front. Plant Sci.">
        <title>Red Clover (Trifolium pratense) and Zigzag Clover (T. medium) - A Picture of Genomic Similarities and Differences.</title>
        <authorList>
            <person name="Dluhosova J."/>
            <person name="Istvanek J."/>
            <person name="Nedelnik J."/>
            <person name="Repkova J."/>
        </authorList>
    </citation>
    <scope>NUCLEOTIDE SEQUENCE [LARGE SCALE GENOMIC DNA]</scope>
    <source>
        <strain evidence="3">cv. 10/8</strain>
        <tissue evidence="2">Leaf</tissue>
    </source>
</reference>
<protein>
    <submittedName>
        <fullName evidence="2">Uncharacterized protein</fullName>
    </submittedName>
</protein>
<dbReference type="EMBL" id="LXQA010293616">
    <property type="protein sequence ID" value="MCI41553.1"/>
    <property type="molecule type" value="Genomic_DNA"/>
</dbReference>
<dbReference type="Proteomes" id="UP000265520">
    <property type="component" value="Unassembled WGS sequence"/>
</dbReference>
<name>A0A392RY56_9FABA</name>
<feature type="compositionally biased region" description="Polar residues" evidence="1">
    <location>
        <begin position="21"/>
        <end position="31"/>
    </location>
</feature>
<feature type="non-terminal residue" evidence="2">
    <location>
        <position position="56"/>
    </location>
</feature>
<comment type="caution">
    <text evidence="2">The sequence shown here is derived from an EMBL/GenBank/DDBJ whole genome shotgun (WGS) entry which is preliminary data.</text>
</comment>
<evidence type="ECO:0000313" key="3">
    <source>
        <dbReference type="Proteomes" id="UP000265520"/>
    </source>
</evidence>
<organism evidence="2 3">
    <name type="scientific">Trifolium medium</name>
    <dbReference type="NCBI Taxonomy" id="97028"/>
    <lineage>
        <taxon>Eukaryota</taxon>
        <taxon>Viridiplantae</taxon>
        <taxon>Streptophyta</taxon>
        <taxon>Embryophyta</taxon>
        <taxon>Tracheophyta</taxon>
        <taxon>Spermatophyta</taxon>
        <taxon>Magnoliopsida</taxon>
        <taxon>eudicotyledons</taxon>
        <taxon>Gunneridae</taxon>
        <taxon>Pentapetalae</taxon>
        <taxon>rosids</taxon>
        <taxon>fabids</taxon>
        <taxon>Fabales</taxon>
        <taxon>Fabaceae</taxon>
        <taxon>Papilionoideae</taxon>
        <taxon>50 kb inversion clade</taxon>
        <taxon>NPAAA clade</taxon>
        <taxon>Hologalegina</taxon>
        <taxon>IRL clade</taxon>
        <taxon>Trifolieae</taxon>
        <taxon>Trifolium</taxon>
    </lineage>
</organism>
<evidence type="ECO:0000256" key="1">
    <source>
        <dbReference type="SAM" id="MobiDB-lite"/>
    </source>
</evidence>
<sequence length="56" mass="6189">MRVIEPPRLVLAGAGNRRTEPVTTVDCQKTSSDPDRGGAGGYYRPSHHPMPHLHLR</sequence>
<proteinExistence type="predicted"/>
<feature type="compositionally biased region" description="Basic residues" evidence="1">
    <location>
        <begin position="45"/>
        <end position="56"/>
    </location>
</feature>
<feature type="region of interest" description="Disordered" evidence="1">
    <location>
        <begin position="12"/>
        <end position="56"/>
    </location>
</feature>